<comment type="caution">
    <text evidence="2">The sequence shown here is derived from an EMBL/GenBank/DDBJ whole genome shotgun (WGS) entry which is preliminary data.</text>
</comment>
<evidence type="ECO:0000313" key="2">
    <source>
        <dbReference type="EMBL" id="KAG6657337.1"/>
    </source>
</evidence>
<dbReference type="PANTHER" id="PTHR31744:SF210">
    <property type="entry name" value="NAC DOMAIN-CONTAINING PROTEIN 86-LIKE"/>
    <property type="match status" value="1"/>
</dbReference>
<dbReference type="PROSITE" id="PS51005">
    <property type="entry name" value="NAC"/>
    <property type="match status" value="1"/>
</dbReference>
<name>A0A8T1QS90_CARIL</name>
<evidence type="ECO:0000259" key="1">
    <source>
        <dbReference type="PROSITE" id="PS51005"/>
    </source>
</evidence>
<reference evidence="2" key="1">
    <citation type="submission" date="2020-12" db="EMBL/GenBank/DDBJ databases">
        <title>WGS assembly of Carya illinoinensis cv. Pawnee.</title>
        <authorList>
            <person name="Platts A."/>
            <person name="Shu S."/>
            <person name="Wright S."/>
            <person name="Barry K."/>
            <person name="Edger P."/>
            <person name="Pires J.C."/>
            <person name="Schmutz J."/>
        </authorList>
    </citation>
    <scope>NUCLEOTIDE SEQUENCE</scope>
    <source>
        <tissue evidence="2">Leaf</tissue>
    </source>
</reference>
<keyword evidence="3" id="KW-1185">Reference proteome</keyword>
<dbReference type="PANTHER" id="PTHR31744">
    <property type="entry name" value="PROTEIN CUP-SHAPED COTYLEDON 2-RELATED"/>
    <property type="match status" value="1"/>
</dbReference>
<gene>
    <name evidence="2" type="ORF">CIPAW_04G083400</name>
</gene>
<dbReference type="InterPro" id="IPR003441">
    <property type="entry name" value="NAC-dom"/>
</dbReference>
<dbReference type="EMBL" id="CM031812">
    <property type="protein sequence ID" value="KAG6657336.1"/>
    <property type="molecule type" value="Genomic_DNA"/>
</dbReference>
<feature type="domain" description="NAC" evidence="1">
    <location>
        <begin position="7"/>
        <end position="157"/>
    </location>
</feature>
<proteinExistence type="predicted"/>
<protein>
    <recommendedName>
        <fullName evidence="1">NAC domain-containing protein</fullName>
    </recommendedName>
</protein>
<dbReference type="AlphaFoldDB" id="A0A8T1QS90"/>
<dbReference type="GO" id="GO:0003677">
    <property type="term" value="F:DNA binding"/>
    <property type="evidence" value="ECO:0007669"/>
    <property type="project" value="InterPro"/>
</dbReference>
<dbReference type="Proteomes" id="UP000811609">
    <property type="component" value="Chromosome 4"/>
</dbReference>
<sequence length="356" mass="40396">MGTMSHRQPGYRFHPTDIELVVFYLKLKFSMISFHPQEIAEVNIYKFAPWELPEKSISQSGDLKWYFFCPVEKKYANGLRMNRKTEFGYWKSTGKCKLVRHNEVLVGSRKTLIFHRTSEKQRARTDWVMHEYSLEYKNLAKEKDVQNKYVLCKIFQKEGRGPRNGAQYGAPFKEEDWSGWSDVSGVEVADCAEDVTLATSSTPTFMLPNNNINSAAIGTTSLGGTISESCLSLTVPSQCEGVSDVPHNNVTSQLYQALPGDILPTVLPDNEDEISSMFDYYLAEGNTVILSGDENNKNLSSDEIDHEDPFYHELINTIIWDWDNTAGPSVDGNVQEASVHQEDRIYMKDLESPLDS</sequence>
<organism evidence="2 3">
    <name type="scientific">Carya illinoinensis</name>
    <name type="common">Pecan</name>
    <dbReference type="NCBI Taxonomy" id="32201"/>
    <lineage>
        <taxon>Eukaryota</taxon>
        <taxon>Viridiplantae</taxon>
        <taxon>Streptophyta</taxon>
        <taxon>Embryophyta</taxon>
        <taxon>Tracheophyta</taxon>
        <taxon>Spermatophyta</taxon>
        <taxon>Magnoliopsida</taxon>
        <taxon>eudicotyledons</taxon>
        <taxon>Gunneridae</taxon>
        <taxon>Pentapetalae</taxon>
        <taxon>rosids</taxon>
        <taxon>fabids</taxon>
        <taxon>Fagales</taxon>
        <taxon>Juglandaceae</taxon>
        <taxon>Carya</taxon>
    </lineage>
</organism>
<dbReference type="Pfam" id="PF02365">
    <property type="entry name" value="NAM"/>
    <property type="match status" value="1"/>
</dbReference>
<dbReference type="GO" id="GO:0006355">
    <property type="term" value="P:regulation of DNA-templated transcription"/>
    <property type="evidence" value="ECO:0007669"/>
    <property type="project" value="InterPro"/>
</dbReference>
<accession>A0A8T1QS90</accession>
<dbReference type="EMBL" id="CM031812">
    <property type="protein sequence ID" value="KAG6657337.1"/>
    <property type="molecule type" value="Genomic_DNA"/>
</dbReference>
<dbReference type="EMBL" id="CM031812">
    <property type="protein sequence ID" value="KAG6657338.1"/>
    <property type="molecule type" value="Genomic_DNA"/>
</dbReference>
<evidence type="ECO:0000313" key="3">
    <source>
        <dbReference type="Proteomes" id="UP000811609"/>
    </source>
</evidence>